<keyword evidence="5 6" id="KW-0472">Membrane</keyword>
<dbReference type="Gene3D" id="3.40.50.300">
    <property type="entry name" value="P-loop containing nucleotide triphosphate hydrolases"/>
    <property type="match status" value="1"/>
</dbReference>
<dbReference type="KEGG" id="fil:BN1229_v1_3208"/>
<dbReference type="InterPro" id="IPR027417">
    <property type="entry name" value="P-loop_NTPase"/>
</dbReference>
<name>A0A0D6JHT3_9HYPH</name>
<evidence type="ECO:0000313" key="8">
    <source>
        <dbReference type="EMBL" id="CPR20674.1"/>
    </source>
</evidence>
<evidence type="ECO:0000259" key="7">
    <source>
        <dbReference type="Pfam" id="PF02706"/>
    </source>
</evidence>
<dbReference type="Pfam" id="PF02706">
    <property type="entry name" value="Wzz"/>
    <property type="match status" value="1"/>
</dbReference>
<evidence type="ECO:0000256" key="6">
    <source>
        <dbReference type="SAM" id="Phobius"/>
    </source>
</evidence>
<keyword evidence="9" id="KW-1185">Reference proteome</keyword>
<dbReference type="SUPFAM" id="SSF52540">
    <property type="entry name" value="P-loop containing nucleoside triphosphate hydrolases"/>
    <property type="match status" value="1"/>
</dbReference>
<dbReference type="PANTHER" id="PTHR32309:SF13">
    <property type="entry name" value="FERRIC ENTEROBACTIN TRANSPORT PROTEIN FEPE"/>
    <property type="match status" value="1"/>
</dbReference>
<keyword evidence="3 6" id="KW-0812">Transmembrane</keyword>
<feature type="transmembrane region" description="Helical" evidence="6">
    <location>
        <begin position="442"/>
        <end position="467"/>
    </location>
</feature>
<dbReference type="KEGG" id="fiy:BN1229_v1_2715"/>
<accession>A0A0D6JHT3</accession>
<dbReference type="Proteomes" id="UP000033187">
    <property type="component" value="Chromosome 1"/>
</dbReference>
<gene>
    <name evidence="8" type="ORF">YBN1229_v1_2715</name>
</gene>
<evidence type="ECO:0000256" key="1">
    <source>
        <dbReference type="ARBA" id="ARBA00004651"/>
    </source>
</evidence>
<dbReference type="EMBL" id="LN829119">
    <property type="protein sequence ID" value="CPR20674.1"/>
    <property type="molecule type" value="Genomic_DNA"/>
</dbReference>
<organism evidence="8 9">
    <name type="scientific">Candidatus Filomicrobium marinum</name>
    <dbReference type="NCBI Taxonomy" id="1608628"/>
    <lineage>
        <taxon>Bacteria</taxon>
        <taxon>Pseudomonadati</taxon>
        <taxon>Pseudomonadota</taxon>
        <taxon>Alphaproteobacteria</taxon>
        <taxon>Hyphomicrobiales</taxon>
        <taxon>Hyphomicrobiaceae</taxon>
        <taxon>Filomicrobium</taxon>
    </lineage>
</organism>
<keyword evidence="2" id="KW-1003">Cell membrane</keyword>
<reference evidence="9" key="1">
    <citation type="submission" date="2015-02" db="EMBL/GenBank/DDBJ databases">
        <authorList>
            <person name="Chooi Y.-H."/>
        </authorList>
    </citation>
    <scope>NUCLEOTIDE SEQUENCE [LARGE SCALE GENOMIC DNA]</scope>
    <source>
        <strain evidence="9">strain Y</strain>
    </source>
</reference>
<sequence length="729" mass="77755">MRDKSFASPDDIDLMALWATLRRAMPKLLVLTLAAGILTYVVLSMMAPRYTSQAEMAIVAKGTANPFSNPNNPTAGLDTLPSRMDKEAVNTHVHALLSSNLAARVIKELQLDSRREFNASLGPVDSLDTVMRLVGLGGSRPGISDEDEALKEFFSRLDVYSPAESRVINIQFTSVDPGLAAKVANTVAETYREELAQATVAETDTVQKSLAPRIDALSEEVSKAESEVANFRAKAGLLRSGAQQTPLNEQQLGDIASELTRASATTSAAQTRAKAARQLLSKRAPEAIPEVQASPIIQNLIQQRVTVERDLLKLSATMKPAHPVIRQLNADLNAVKQQISAEVANLVAGLDREAFIAAEQEAAIRKRLDAVKIEVADSGADNVELRQLEARAAAKRGELERLQAQFEANRARADGGVVPVEAQIIALARPSSVPVFPRKVPYTVLVMVGTLLLGTAIVITAGLAAGARKGDESERRLREEIAVVAASDPVPVEASPPPLPRPNPETAEAADLAPAFRSPDALAEHLVHSAGTARTGQRTILASHADPATTVAVVRDAANAMTEAGAQTLIIDGSFDGDGLADAFQMSHAPGFTELISGAVTFSDVVRSLPDSGVHIIACGAVNASDGNVDADQLNMILDALDEAYDQILVVARAQAARAIFETIQGRFDIAIIMDNAETRRTAFSEHGTFLGFTVSDIELLRYETEVVEGRGGKAEKRWNQALRAASIA</sequence>
<evidence type="ECO:0000313" key="9">
    <source>
        <dbReference type="Proteomes" id="UP000033187"/>
    </source>
</evidence>
<protein>
    <submittedName>
        <fullName evidence="8">Lipopolysaccharide biosynthesis protein</fullName>
    </submittedName>
</protein>
<proteinExistence type="predicted"/>
<evidence type="ECO:0000256" key="3">
    <source>
        <dbReference type="ARBA" id="ARBA00022692"/>
    </source>
</evidence>
<dbReference type="GO" id="GO:0005886">
    <property type="term" value="C:plasma membrane"/>
    <property type="evidence" value="ECO:0007669"/>
    <property type="project" value="UniProtKB-SubCell"/>
</dbReference>
<dbReference type="OrthoDB" id="7786248at2"/>
<feature type="transmembrane region" description="Helical" evidence="6">
    <location>
        <begin position="28"/>
        <end position="47"/>
    </location>
</feature>
<evidence type="ECO:0000256" key="4">
    <source>
        <dbReference type="ARBA" id="ARBA00022989"/>
    </source>
</evidence>
<evidence type="ECO:0000256" key="5">
    <source>
        <dbReference type="ARBA" id="ARBA00023136"/>
    </source>
</evidence>
<dbReference type="GO" id="GO:0004713">
    <property type="term" value="F:protein tyrosine kinase activity"/>
    <property type="evidence" value="ECO:0007669"/>
    <property type="project" value="TreeGrafter"/>
</dbReference>
<evidence type="ECO:0000256" key="2">
    <source>
        <dbReference type="ARBA" id="ARBA00022475"/>
    </source>
</evidence>
<dbReference type="RefSeq" id="WP_046479051.1">
    <property type="nucleotide sequence ID" value="NZ_LN829118.1"/>
</dbReference>
<comment type="subcellular location">
    <subcellularLocation>
        <location evidence="1">Cell membrane</location>
        <topology evidence="1">Multi-pass membrane protein</topology>
    </subcellularLocation>
</comment>
<dbReference type="PANTHER" id="PTHR32309">
    <property type="entry name" value="TYROSINE-PROTEIN KINASE"/>
    <property type="match status" value="1"/>
</dbReference>
<dbReference type="InterPro" id="IPR003856">
    <property type="entry name" value="LPS_length_determ_N"/>
</dbReference>
<feature type="domain" description="Polysaccharide chain length determinant N-terminal" evidence="7">
    <location>
        <begin position="10"/>
        <end position="109"/>
    </location>
</feature>
<keyword evidence="4 6" id="KW-1133">Transmembrane helix</keyword>
<dbReference type="AlphaFoldDB" id="A0A0D6JHT3"/>
<dbReference type="InterPro" id="IPR050445">
    <property type="entry name" value="Bact_polysacc_biosynth/exp"/>
</dbReference>